<reference evidence="1" key="1">
    <citation type="submission" date="2013-01" db="EMBL/GenBank/DDBJ databases">
        <title>The Genome Sequence of Clostridium clostridioforme 90A6.</title>
        <authorList>
            <consortium name="The Broad Institute Genome Sequencing Platform"/>
            <person name="Earl A."/>
            <person name="Ward D."/>
            <person name="Feldgarden M."/>
            <person name="Gevers D."/>
            <person name="Courvalin P."/>
            <person name="Lambert T."/>
            <person name="Walker B."/>
            <person name="Young S.K."/>
            <person name="Zeng Q."/>
            <person name="Gargeya S."/>
            <person name="Fitzgerald M."/>
            <person name="Haas B."/>
            <person name="Abouelleil A."/>
            <person name="Alvarado L."/>
            <person name="Arachchi H.M."/>
            <person name="Berlin A.M."/>
            <person name="Chapman S.B."/>
            <person name="Dewar J."/>
            <person name="Goldberg J."/>
            <person name="Griggs A."/>
            <person name="Gujja S."/>
            <person name="Hansen M."/>
            <person name="Howarth C."/>
            <person name="Imamovic A."/>
            <person name="Larimer J."/>
            <person name="McCowan C."/>
            <person name="Murphy C."/>
            <person name="Neiman D."/>
            <person name="Pearson M."/>
            <person name="Priest M."/>
            <person name="Roberts A."/>
            <person name="Saif S."/>
            <person name="Shea T."/>
            <person name="Sisk P."/>
            <person name="Sykes S."/>
            <person name="Wortman J."/>
            <person name="Nusbaum C."/>
            <person name="Birren B."/>
        </authorList>
    </citation>
    <scope>NUCLEOTIDE SEQUENCE [LARGE SCALE GENOMIC DNA]</scope>
    <source>
        <strain evidence="1">90A6</strain>
    </source>
</reference>
<keyword evidence="2" id="KW-1185">Reference proteome</keyword>
<evidence type="ECO:0000313" key="2">
    <source>
        <dbReference type="Proteomes" id="UP000013180"/>
    </source>
</evidence>
<organism evidence="1 2">
    <name type="scientific">[Clostridium] clostridioforme 90A6</name>
    <dbReference type="NCBI Taxonomy" id="999406"/>
    <lineage>
        <taxon>Bacteria</taxon>
        <taxon>Bacillati</taxon>
        <taxon>Bacillota</taxon>
        <taxon>Clostridia</taxon>
        <taxon>Lachnospirales</taxon>
        <taxon>Lachnospiraceae</taxon>
        <taxon>Enterocloster</taxon>
    </lineage>
</organism>
<comment type="caution">
    <text evidence="1">The sequence shown here is derived from an EMBL/GenBank/DDBJ whole genome shotgun (WGS) entry which is preliminary data.</text>
</comment>
<gene>
    <name evidence="1" type="ORF">HMPREF1083_03978</name>
</gene>
<dbReference type="Proteomes" id="UP000013180">
    <property type="component" value="Unassembled WGS sequence"/>
</dbReference>
<proteinExistence type="predicted"/>
<sequence length="47" mass="5402">MGLFGNVIKPLQGKLTANQEENMKKVMEVFKEKTGKDYQTAVVWKMI</sequence>
<name>R0B877_9FIRM</name>
<dbReference type="EMBL" id="AGYL01000037">
    <property type="protein sequence ID" value="ENZ60610.1"/>
    <property type="molecule type" value="Genomic_DNA"/>
</dbReference>
<evidence type="ECO:0000313" key="1">
    <source>
        <dbReference type="EMBL" id="ENZ60610.1"/>
    </source>
</evidence>
<accession>R0B877</accession>
<dbReference type="PATRIC" id="fig|999406.3.peg.4292"/>
<dbReference type="HOGENOM" id="CLU_3166425_0_0_9"/>
<dbReference type="AlphaFoldDB" id="R0B877"/>
<protein>
    <submittedName>
        <fullName evidence="1">Uncharacterized protein</fullName>
    </submittedName>
</protein>